<evidence type="ECO:0000313" key="1">
    <source>
        <dbReference type="EMBL" id="KAA5536830.1"/>
    </source>
</evidence>
<dbReference type="AlphaFoldDB" id="A0A5M6CR17"/>
<sequence>MKKEDIPQDDGALNKLTKEVCYVVDGSGKYVTGLSSGWEVKKEALDVAWEDIANRINAAKQKVLNQEASPVLFFMEYRLMDMATVAAYTGFWQWQVKRHMKPAAFQKLSESKLKRYAEAFNTTVEDLKTMTTHEG</sequence>
<dbReference type="Proteomes" id="UP000323632">
    <property type="component" value="Unassembled WGS sequence"/>
</dbReference>
<reference evidence="1 2" key="1">
    <citation type="submission" date="2019-09" db="EMBL/GenBank/DDBJ databases">
        <title>Genome sequence and assembly of Taibaiella sp.</title>
        <authorList>
            <person name="Chhetri G."/>
        </authorList>
    </citation>
    <scope>NUCLEOTIDE SEQUENCE [LARGE SCALE GENOMIC DNA]</scope>
    <source>
        <strain evidence="1 2">KVB11</strain>
    </source>
</reference>
<dbReference type="EMBL" id="VWSH01000001">
    <property type="protein sequence ID" value="KAA5536830.1"/>
    <property type="molecule type" value="Genomic_DNA"/>
</dbReference>
<keyword evidence="2" id="KW-1185">Reference proteome</keyword>
<comment type="caution">
    <text evidence="1">The sequence shown here is derived from an EMBL/GenBank/DDBJ whole genome shotgun (WGS) entry which is preliminary data.</text>
</comment>
<name>A0A5M6CR17_9BACT</name>
<organism evidence="1 2">
    <name type="scientific">Taibaiella lutea</name>
    <dbReference type="NCBI Taxonomy" id="2608001"/>
    <lineage>
        <taxon>Bacteria</taxon>
        <taxon>Pseudomonadati</taxon>
        <taxon>Bacteroidota</taxon>
        <taxon>Chitinophagia</taxon>
        <taxon>Chitinophagales</taxon>
        <taxon>Chitinophagaceae</taxon>
        <taxon>Taibaiella</taxon>
    </lineage>
</organism>
<accession>A0A5M6CR17</accession>
<evidence type="ECO:0000313" key="2">
    <source>
        <dbReference type="Proteomes" id="UP000323632"/>
    </source>
</evidence>
<gene>
    <name evidence="1" type="ORF">F0919_03935</name>
</gene>
<proteinExistence type="predicted"/>
<evidence type="ECO:0008006" key="3">
    <source>
        <dbReference type="Google" id="ProtNLM"/>
    </source>
</evidence>
<protein>
    <recommendedName>
        <fullName evidence="3">HTH cro/C1-type domain-containing protein</fullName>
    </recommendedName>
</protein>
<dbReference type="RefSeq" id="WP_150031407.1">
    <property type="nucleotide sequence ID" value="NZ_VWSH01000001.1"/>
</dbReference>